<reference evidence="1 2" key="1">
    <citation type="submission" date="2017-09" db="EMBL/GenBank/DDBJ databases">
        <authorList>
            <person name="Ehlers B."/>
            <person name="Leendertz F.H."/>
        </authorList>
    </citation>
    <scope>NUCLEOTIDE SEQUENCE [LARGE SCALE GENOMIC DNA]</scope>
    <source>
        <strain evidence="1 2">Nm42</strain>
    </source>
</reference>
<evidence type="ECO:0000313" key="2">
    <source>
        <dbReference type="Proteomes" id="UP000219335"/>
    </source>
</evidence>
<dbReference type="EMBL" id="OCMU01000003">
    <property type="protein sequence ID" value="SOD22396.1"/>
    <property type="molecule type" value="Genomic_DNA"/>
</dbReference>
<dbReference type="Proteomes" id="UP000219335">
    <property type="component" value="Unassembled WGS sequence"/>
</dbReference>
<organism evidence="1 2">
    <name type="scientific">Nitrosomonas ureae</name>
    <dbReference type="NCBI Taxonomy" id="44577"/>
    <lineage>
        <taxon>Bacteria</taxon>
        <taxon>Pseudomonadati</taxon>
        <taxon>Pseudomonadota</taxon>
        <taxon>Betaproteobacteria</taxon>
        <taxon>Nitrosomonadales</taxon>
        <taxon>Nitrosomonadaceae</taxon>
        <taxon>Nitrosomonas</taxon>
    </lineage>
</organism>
<proteinExistence type="predicted"/>
<name>A0A286AKH3_9PROT</name>
<protein>
    <submittedName>
        <fullName evidence="1">Uncharacterized protein</fullName>
    </submittedName>
</protein>
<gene>
    <name evidence="1" type="ORF">SAMN06297164_3461</name>
</gene>
<evidence type="ECO:0000313" key="1">
    <source>
        <dbReference type="EMBL" id="SOD22396.1"/>
    </source>
</evidence>
<accession>A0A286AKH3</accession>
<dbReference type="AlphaFoldDB" id="A0A286AKH3"/>
<sequence>MLKKFLIYEIHAKRFVSKYFLEIPDENLPIDYFSETWNMAIKDGLVEKNKRKNYVIAMLSNSISKKH</sequence>